<keyword evidence="2" id="KW-1185">Reference proteome</keyword>
<sequence length="209" mass="23820">MKPFFLIFLFSLLVLPGYSQYSDIIINKVTINNPGETISASVKPQKGRVRTDPDKQYTWYSAGKLHVTQGGFSGKLLNGPYSSWYEDKNLKEKGEFRGGLRQGTWNTWAENGVLRETVTWWAGVRDGKFSEYDSTGKLLKKGSYRNGLLHGDLWTYVSKDSSTVSYYRNGKPAVKKKIKLNVKKLVPGFLKKKDVKKDKPKGEKRKIEL</sequence>
<dbReference type="OrthoDB" id="703600at2"/>
<dbReference type="Proteomes" id="UP000245647">
    <property type="component" value="Unassembled WGS sequence"/>
</dbReference>
<evidence type="ECO:0000313" key="1">
    <source>
        <dbReference type="EMBL" id="PWG78043.1"/>
    </source>
</evidence>
<dbReference type="AlphaFoldDB" id="A0A2U2P9J1"/>
<organism evidence="1 2">
    <name type="scientific">Pararcticibacter amylolyticus</name>
    <dbReference type="NCBI Taxonomy" id="2173175"/>
    <lineage>
        <taxon>Bacteria</taxon>
        <taxon>Pseudomonadati</taxon>
        <taxon>Bacteroidota</taxon>
        <taxon>Sphingobacteriia</taxon>
        <taxon>Sphingobacteriales</taxon>
        <taxon>Sphingobacteriaceae</taxon>
        <taxon>Pararcticibacter</taxon>
    </lineage>
</organism>
<proteinExistence type="predicted"/>
<gene>
    <name evidence="1" type="ORF">DDR33_24350</name>
</gene>
<dbReference type="RefSeq" id="WP_109418408.1">
    <property type="nucleotide sequence ID" value="NZ_QEAS01000038.1"/>
</dbReference>
<name>A0A2U2P9J1_9SPHI</name>
<evidence type="ECO:0008006" key="3">
    <source>
        <dbReference type="Google" id="ProtNLM"/>
    </source>
</evidence>
<dbReference type="Gene3D" id="2.20.110.10">
    <property type="entry name" value="Histone H3 K4-specific methyltransferase SET7/9 N-terminal domain"/>
    <property type="match status" value="2"/>
</dbReference>
<comment type="caution">
    <text evidence="1">The sequence shown here is derived from an EMBL/GenBank/DDBJ whole genome shotgun (WGS) entry which is preliminary data.</text>
</comment>
<dbReference type="SUPFAM" id="SSF82185">
    <property type="entry name" value="Histone H3 K4-specific methyltransferase SET7/9 N-terminal domain"/>
    <property type="match status" value="1"/>
</dbReference>
<protein>
    <recommendedName>
        <fullName evidence="3">Toxin-antitoxin system YwqK family antitoxin</fullName>
    </recommendedName>
</protein>
<reference evidence="1 2" key="1">
    <citation type="submission" date="2018-04" db="EMBL/GenBank/DDBJ databases">
        <title>Pedobacter chongqingensis sp. nov., isolated from a rottenly hemp rope.</title>
        <authorList>
            <person name="Cai Y."/>
        </authorList>
    </citation>
    <scope>NUCLEOTIDE SEQUENCE [LARGE SCALE GENOMIC DNA]</scope>
    <source>
        <strain evidence="1 2">FJ4-8</strain>
    </source>
</reference>
<dbReference type="EMBL" id="QEAS01000038">
    <property type="protein sequence ID" value="PWG78043.1"/>
    <property type="molecule type" value="Genomic_DNA"/>
</dbReference>
<evidence type="ECO:0000313" key="2">
    <source>
        <dbReference type="Proteomes" id="UP000245647"/>
    </source>
</evidence>
<dbReference type="Pfam" id="PF07661">
    <property type="entry name" value="MORN_2"/>
    <property type="match status" value="2"/>
</dbReference>
<dbReference type="InterPro" id="IPR011652">
    <property type="entry name" value="MORN_2"/>
</dbReference>
<accession>A0A2U2P9J1</accession>